<keyword evidence="11" id="KW-0411">Iron-sulfur</keyword>
<sequence length="618" mass="69413">MRIELYEGQKQFIRDARRVVEDGGVGIFSSPTGTGKTMSLLNAVMDYIGGDGAEPGSRSKALEQTLFQGSAGTVFYCTRTHTQLSQAVNELKRLGVRCNAVILGSRRVYCLNEKVLQHKNSDAMNEGCRQIVREGLCAFYDGSDLFDGHGILDVEDFGLIGREQKLCPYYASKRYSHRCDIVFLPYQLLFTREGRKSADIDVRGSIVIVDEAHNICDSVIQMNTSSVLFVTISRYVKAMELYRERYSKRAKGDGKLERVMEVLRRIEGFGALHCRSVGEEERVVGVSEFLLKTGIEDFNMLEIEDYIASSGISRKLEGLGRDLNLQLPEISKFLSLLTMSDRSGRIFYTSRRIKFTPLDASMYFEDVLECRSLLLAGGTMEPVDQLASVLARRNPMYFSYKSVCNDFLPIVVPSGPSGREVVVNYETRESLESVKDVASSILNFSNAVRDGGMVCFLPSKAYLKILREACGDRIGRKRVLYEDLTDFQEYASEVKKGACILFAVMGGKLSEGINFSDNLCRLLMVVGVPYPNQDLELKERIGFNGNGYTTMLAMRVVNQTLGRALRHKNDYAVLVLLDKRYIQLSKLISSWVREKAICCGFGDGLLRASRFLNKDRCL</sequence>
<evidence type="ECO:0000256" key="7">
    <source>
        <dbReference type="ARBA" id="ARBA00022801"/>
    </source>
</evidence>
<evidence type="ECO:0000313" key="21">
    <source>
        <dbReference type="EMBL" id="UTX43788.1"/>
    </source>
</evidence>
<keyword evidence="8 21" id="KW-0347">Helicase</keyword>
<keyword evidence="6" id="KW-0547">Nucleotide-binding</keyword>
<dbReference type="AlphaFoldDB" id="A0A9Q9CDC5"/>
<comment type="cofactor">
    <cofactor evidence="1">
        <name>[4Fe-4S] cluster</name>
        <dbReference type="ChEBI" id="CHEBI:49883"/>
    </cofactor>
</comment>
<dbReference type="PROSITE" id="PS00690">
    <property type="entry name" value="DEAH_ATP_HELICASE"/>
    <property type="match status" value="1"/>
</dbReference>
<evidence type="ECO:0000256" key="10">
    <source>
        <dbReference type="ARBA" id="ARBA00023004"/>
    </source>
</evidence>
<evidence type="ECO:0000313" key="22">
    <source>
        <dbReference type="Proteomes" id="UP001059546"/>
    </source>
</evidence>
<dbReference type="PANTHER" id="PTHR11472:SF41">
    <property type="entry name" value="ATP-DEPENDENT DNA HELICASE DDX11-RELATED"/>
    <property type="match status" value="1"/>
</dbReference>
<evidence type="ECO:0000259" key="20">
    <source>
        <dbReference type="PROSITE" id="PS51193"/>
    </source>
</evidence>
<name>A0A9Q9CDC5_ENCHE</name>
<evidence type="ECO:0000256" key="14">
    <source>
        <dbReference type="ARBA" id="ARBA00029709"/>
    </source>
</evidence>
<dbReference type="GO" id="GO:0043139">
    <property type="term" value="F:5'-3' DNA helicase activity"/>
    <property type="evidence" value="ECO:0007669"/>
    <property type="project" value="UniProtKB-EC"/>
</dbReference>
<evidence type="ECO:0000256" key="3">
    <source>
        <dbReference type="ARBA" id="ARBA00016387"/>
    </source>
</evidence>
<evidence type="ECO:0000256" key="15">
    <source>
        <dbReference type="ARBA" id="ARBA00044969"/>
    </source>
</evidence>
<comment type="similarity">
    <text evidence="2">Belongs to the DEAD box helicase family. DEAH subfamily. DDX11/CHL1 sub-subfamily.</text>
</comment>
<keyword evidence="9" id="KW-0067">ATP-binding</keyword>
<feature type="domain" description="Helicase ATP-binding" evidence="20">
    <location>
        <begin position="1"/>
        <end position="260"/>
    </location>
</feature>
<dbReference type="InterPro" id="IPR027417">
    <property type="entry name" value="P-loop_NTPase"/>
</dbReference>
<evidence type="ECO:0000256" key="13">
    <source>
        <dbReference type="ARBA" id="ARBA00023306"/>
    </source>
</evidence>
<dbReference type="GO" id="GO:0005524">
    <property type="term" value="F:ATP binding"/>
    <property type="evidence" value="ECO:0007669"/>
    <property type="project" value="UniProtKB-KW"/>
</dbReference>
<dbReference type="Pfam" id="PF13307">
    <property type="entry name" value="Helicase_C_2"/>
    <property type="match status" value="1"/>
</dbReference>
<dbReference type="GO" id="GO:0046872">
    <property type="term" value="F:metal ion binding"/>
    <property type="evidence" value="ECO:0007669"/>
    <property type="project" value="UniProtKB-KW"/>
</dbReference>
<keyword evidence="10" id="KW-0408">Iron</keyword>
<dbReference type="GO" id="GO:0006139">
    <property type="term" value="P:nucleobase-containing compound metabolic process"/>
    <property type="evidence" value="ECO:0007669"/>
    <property type="project" value="InterPro"/>
</dbReference>
<keyword evidence="5" id="KW-0479">Metal-binding</keyword>
<evidence type="ECO:0000256" key="18">
    <source>
        <dbReference type="ARBA" id="ARBA00045702"/>
    </source>
</evidence>
<keyword evidence="13" id="KW-0131">Cell cycle</keyword>
<dbReference type="InterPro" id="IPR010614">
    <property type="entry name" value="RAD3-like_helicase_DEAD"/>
</dbReference>
<dbReference type="SMART" id="SM00488">
    <property type="entry name" value="DEXDc2"/>
    <property type="match status" value="1"/>
</dbReference>
<dbReference type="InterPro" id="IPR006554">
    <property type="entry name" value="Helicase-like_DEXD_c2"/>
</dbReference>
<dbReference type="Proteomes" id="UP001059546">
    <property type="component" value="Chromosome VIII"/>
</dbReference>
<dbReference type="GO" id="GO:0016818">
    <property type="term" value="F:hydrolase activity, acting on acid anhydrides, in phosphorus-containing anhydrides"/>
    <property type="evidence" value="ECO:0007669"/>
    <property type="project" value="InterPro"/>
</dbReference>
<dbReference type="InterPro" id="IPR006555">
    <property type="entry name" value="ATP-dep_Helicase_C"/>
</dbReference>
<dbReference type="GO" id="GO:0051536">
    <property type="term" value="F:iron-sulfur cluster binding"/>
    <property type="evidence" value="ECO:0007669"/>
    <property type="project" value="UniProtKB-KW"/>
</dbReference>
<dbReference type="SMART" id="SM00491">
    <property type="entry name" value="HELICc2"/>
    <property type="match status" value="1"/>
</dbReference>
<evidence type="ECO:0000256" key="5">
    <source>
        <dbReference type="ARBA" id="ARBA00022723"/>
    </source>
</evidence>
<dbReference type="PROSITE" id="PS51193">
    <property type="entry name" value="HELICASE_ATP_BIND_2"/>
    <property type="match status" value="1"/>
</dbReference>
<evidence type="ECO:0000256" key="17">
    <source>
        <dbReference type="ARBA" id="ARBA00045008"/>
    </source>
</evidence>
<comment type="function">
    <text evidence="18">ATP-dependent DNA helicase important for chromosome transmission and normal cell cycle progression in G(2)/M. May have a role in changing DNA topology to allow the loading of proteins involved in maintaining sister chromatid cohesion in the vicinity of the centromeres. Has a specific role in chromosome segregation during meiosis II.</text>
</comment>
<keyword evidence="12" id="KW-0413">Isomerase</keyword>
<evidence type="ECO:0000256" key="16">
    <source>
        <dbReference type="ARBA" id="ARBA00044998"/>
    </source>
</evidence>
<dbReference type="Gene3D" id="3.40.50.300">
    <property type="entry name" value="P-loop containing nucleotide triphosphate hydrolases"/>
    <property type="match status" value="2"/>
</dbReference>
<dbReference type="InterPro" id="IPR045028">
    <property type="entry name" value="DinG/Rad3-like"/>
</dbReference>
<dbReference type="EMBL" id="CP075154">
    <property type="protein sequence ID" value="UTX43788.1"/>
    <property type="molecule type" value="Genomic_DNA"/>
</dbReference>
<evidence type="ECO:0000256" key="9">
    <source>
        <dbReference type="ARBA" id="ARBA00022840"/>
    </source>
</evidence>
<evidence type="ECO:0000256" key="12">
    <source>
        <dbReference type="ARBA" id="ARBA00023235"/>
    </source>
</evidence>
<evidence type="ECO:0000256" key="11">
    <source>
        <dbReference type="ARBA" id="ARBA00023014"/>
    </source>
</evidence>
<proteinExistence type="inferred from homology"/>
<dbReference type="PANTHER" id="PTHR11472">
    <property type="entry name" value="DNA REPAIR DEAD HELICASE RAD3/XP-D SUBFAMILY MEMBER"/>
    <property type="match status" value="1"/>
</dbReference>
<dbReference type="SUPFAM" id="SSF52540">
    <property type="entry name" value="P-loop containing nucleoside triphosphate hydrolases"/>
    <property type="match status" value="2"/>
</dbReference>
<dbReference type="GO" id="GO:0034085">
    <property type="term" value="P:establishment of sister chromatid cohesion"/>
    <property type="evidence" value="ECO:0007669"/>
    <property type="project" value="TreeGrafter"/>
</dbReference>
<dbReference type="GO" id="GO:0005634">
    <property type="term" value="C:nucleus"/>
    <property type="evidence" value="ECO:0007669"/>
    <property type="project" value="TreeGrafter"/>
</dbReference>
<comment type="catalytic activity">
    <reaction evidence="19">
        <text>ATP + H2O = ADP + phosphate + H(+)</text>
        <dbReference type="Rhea" id="RHEA:13065"/>
        <dbReference type="ChEBI" id="CHEBI:15377"/>
        <dbReference type="ChEBI" id="CHEBI:15378"/>
        <dbReference type="ChEBI" id="CHEBI:30616"/>
        <dbReference type="ChEBI" id="CHEBI:43474"/>
        <dbReference type="ChEBI" id="CHEBI:456216"/>
        <dbReference type="EC" id="5.6.2.3"/>
    </reaction>
</comment>
<accession>A0A9Q9CDC5</accession>
<dbReference type="InterPro" id="IPR002464">
    <property type="entry name" value="DNA/RNA_helicase_DEAH_CS"/>
</dbReference>
<dbReference type="InterPro" id="IPR014013">
    <property type="entry name" value="Helic_SF1/SF2_ATP-bd_DinG/Rad3"/>
</dbReference>
<evidence type="ECO:0000256" key="1">
    <source>
        <dbReference type="ARBA" id="ARBA00001966"/>
    </source>
</evidence>
<keyword evidence="7" id="KW-0378">Hydrolase</keyword>
<organism evidence="21 22">
    <name type="scientific">Encephalitozoon hellem</name>
    <name type="common">Microsporidian parasite</name>
    <dbReference type="NCBI Taxonomy" id="27973"/>
    <lineage>
        <taxon>Eukaryota</taxon>
        <taxon>Fungi</taxon>
        <taxon>Fungi incertae sedis</taxon>
        <taxon>Microsporidia</taxon>
        <taxon>Unikaryonidae</taxon>
        <taxon>Encephalitozoon</taxon>
    </lineage>
</organism>
<evidence type="ECO:0000256" key="4">
    <source>
        <dbReference type="ARBA" id="ARBA00017386"/>
    </source>
</evidence>
<dbReference type="EC" id="5.6.2.3" evidence="15"/>
<reference evidence="21" key="1">
    <citation type="submission" date="2021-05" db="EMBL/GenBank/DDBJ databases">
        <title>Encephalitozoon hellem ATCC 50604 Complete Genome.</title>
        <authorList>
            <person name="Mascarenhas dos Santos A.C."/>
            <person name="Julian A.T."/>
            <person name="Pombert J.-F."/>
        </authorList>
    </citation>
    <scope>NUCLEOTIDE SEQUENCE</scope>
    <source>
        <strain evidence="21">ATCC 50604</strain>
    </source>
</reference>
<dbReference type="Pfam" id="PF06733">
    <property type="entry name" value="DEAD_2"/>
    <property type="match status" value="1"/>
</dbReference>
<gene>
    <name evidence="21" type="ORF">GPU96_08g15620</name>
</gene>
<evidence type="ECO:0000256" key="6">
    <source>
        <dbReference type="ARBA" id="ARBA00022741"/>
    </source>
</evidence>
<protein>
    <recommendedName>
        <fullName evidence="4">ATP-dependent DNA helicase CHL1</fullName>
        <ecNumber evidence="15">5.6.2.3</ecNumber>
    </recommendedName>
    <alternativeName>
        <fullName evidence="3">ATP-dependent DNA helicase chl1</fullName>
    </alternativeName>
    <alternativeName>
        <fullName evidence="14">Chromosome loss protein 1</fullName>
    </alternativeName>
    <alternativeName>
        <fullName evidence="16 17">DNA 5'-3' helicase CHL1</fullName>
    </alternativeName>
</protein>
<evidence type="ECO:0000256" key="2">
    <source>
        <dbReference type="ARBA" id="ARBA00008435"/>
    </source>
</evidence>
<dbReference type="GO" id="GO:0003677">
    <property type="term" value="F:DNA binding"/>
    <property type="evidence" value="ECO:0007669"/>
    <property type="project" value="InterPro"/>
</dbReference>
<evidence type="ECO:0000256" key="8">
    <source>
        <dbReference type="ARBA" id="ARBA00022806"/>
    </source>
</evidence>
<evidence type="ECO:0000256" key="19">
    <source>
        <dbReference type="ARBA" id="ARBA00048954"/>
    </source>
</evidence>